<dbReference type="InterPro" id="IPR020046">
    <property type="entry name" value="5-3_exonucl_a-hlix_arch_N"/>
</dbReference>
<protein>
    <submittedName>
        <fullName evidence="4">Exonuclease</fullName>
    </submittedName>
</protein>
<dbReference type="Gene3D" id="1.10.150.20">
    <property type="entry name" value="5' to 3' exonuclease, C-terminal subdomain"/>
    <property type="match status" value="1"/>
</dbReference>
<dbReference type="PANTHER" id="PTHR42646">
    <property type="entry name" value="FLAP ENDONUCLEASE XNI"/>
    <property type="match status" value="1"/>
</dbReference>
<proteinExistence type="predicted"/>
<feature type="domain" description="5'-3' exonuclease" evidence="3">
    <location>
        <begin position="1"/>
        <end position="235"/>
    </location>
</feature>
<dbReference type="Pfam" id="PF02739">
    <property type="entry name" value="5_3_exonuc_N"/>
    <property type="match status" value="1"/>
</dbReference>
<evidence type="ECO:0000313" key="5">
    <source>
        <dbReference type="Proteomes" id="UP000006531"/>
    </source>
</evidence>
<keyword evidence="1" id="KW-0540">Nuclease</keyword>
<name>E3SN94_9CAUD</name>
<evidence type="ECO:0000256" key="2">
    <source>
        <dbReference type="ARBA" id="ARBA00022801"/>
    </source>
</evidence>
<dbReference type="GO" id="GO:0003677">
    <property type="term" value="F:DNA binding"/>
    <property type="evidence" value="ECO:0007669"/>
    <property type="project" value="InterPro"/>
</dbReference>
<dbReference type="InterPro" id="IPR029060">
    <property type="entry name" value="PIN-like_dom_sf"/>
</dbReference>
<dbReference type="KEGG" id="vg:11538073"/>
<keyword evidence="5" id="KW-1185">Reference proteome</keyword>
<reference evidence="4 5" key="1">
    <citation type="submission" date="2009-10" db="EMBL/GenBank/DDBJ databases">
        <title>The Genome Sequence of Cyanophage NATL1A-7.</title>
        <authorList>
            <consortium name="The Broad Institute Genome Sequencing Platform"/>
            <person name="Henn M.R."/>
            <person name="Sullivan M.S."/>
            <person name="Osburne M.S."/>
            <person name="Levin J."/>
            <person name="Malboeuf C."/>
            <person name="Casali M."/>
            <person name="Russ C."/>
            <person name="Lennon N."/>
            <person name="Erlich R."/>
            <person name="Young S.K."/>
            <person name="Koehrsen M."/>
            <person name="Yandava C."/>
            <person name="Zeng Q."/>
            <person name="Alvarado L."/>
            <person name="Anderson S."/>
            <person name="Berlin A."/>
            <person name="Borenstein D."/>
            <person name="Chen Z."/>
            <person name="Engels R."/>
            <person name="Freedman E."/>
            <person name="Gellesch M."/>
            <person name="Goldberg J."/>
            <person name="Green L."/>
            <person name="Griggs A."/>
            <person name="Gujja S."/>
            <person name="Heiman D."/>
            <person name="Hepburn T."/>
            <person name="Howarth C."/>
            <person name="Jen D."/>
            <person name="Larson L."/>
            <person name="Lewis B."/>
            <person name="Mehta T."/>
            <person name="Park D."/>
            <person name="Pearson M."/>
            <person name="Roberts A."/>
            <person name="Ryan E."/>
            <person name="Saif S."/>
            <person name="Shea T."/>
            <person name="Shenoy N."/>
            <person name="Sisk P."/>
            <person name="Stolte C."/>
            <person name="Sykes S."/>
            <person name="Walk T."/>
            <person name="White J."/>
            <person name="Yu Q."/>
            <person name="Coleman M.L."/>
            <person name="Huang K.H."/>
            <person name="Weigele P.R."/>
            <person name="DeFrancesco A.S."/>
            <person name="Kern S.E."/>
            <person name="Thompson L.R."/>
            <person name="Fu R."/>
            <person name="Hombeck B."/>
            <person name="Chisholm S.W."/>
            <person name="Haas B."/>
            <person name="Nusbaum C."/>
            <person name="Galagan J."/>
            <person name="Birren B."/>
        </authorList>
    </citation>
    <scope>NUCLEOTIDE SEQUENCE [LARGE SCALE GENOMIC DNA]</scope>
    <source>
        <strain evidence="4">NATL1A-7</strain>
    </source>
</reference>
<dbReference type="SUPFAM" id="SSF47807">
    <property type="entry name" value="5' to 3' exonuclease, C-terminal subdomain"/>
    <property type="match status" value="1"/>
</dbReference>
<evidence type="ECO:0000256" key="1">
    <source>
        <dbReference type="ARBA" id="ARBA00022722"/>
    </source>
</evidence>
<dbReference type="Gene3D" id="3.40.50.1010">
    <property type="entry name" value="5'-nuclease"/>
    <property type="match status" value="1"/>
</dbReference>
<dbReference type="GO" id="GO:0017108">
    <property type="term" value="F:5'-flap endonuclease activity"/>
    <property type="evidence" value="ECO:0007669"/>
    <property type="project" value="InterPro"/>
</dbReference>
<accession>E3SN94</accession>
<dbReference type="EMBL" id="GU071102">
    <property type="protein sequence ID" value="ADP00098.1"/>
    <property type="molecule type" value="Genomic_DNA"/>
</dbReference>
<keyword evidence="4" id="KW-0269">Exonuclease</keyword>
<organism evidence="4 5">
    <name type="scientific">Cyanophage NATL1A-7</name>
    <dbReference type="NCBI Taxonomy" id="445693"/>
    <lineage>
        <taxon>Viruses</taxon>
        <taxon>Duplodnaviria</taxon>
        <taxon>Heunggongvirae</taxon>
        <taxon>Uroviricota</taxon>
        <taxon>Caudoviricetes</taxon>
        <taxon>Autographivirales</taxon>
        <taxon>Sechaudvirinae</taxon>
        <taxon>Cheungvirus</taxon>
        <taxon>Cheungvirus NATL1A7</taxon>
    </lineage>
</organism>
<keyword evidence="2" id="KW-0378">Hydrolase</keyword>
<dbReference type="GO" id="GO:0033567">
    <property type="term" value="P:DNA replication, Okazaki fragment processing"/>
    <property type="evidence" value="ECO:0007669"/>
    <property type="project" value="InterPro"/>
</dbReference>
<dbReference type="InterPro" id="IPR038969">
    <property type="entry name" value="FEN"/>
</dbReference>
<evidence type="ECO:0000313" key="4">
    <source>
        <dbReference type="EMBL" id="ADP00098.1"/>
    </source>
</evidence>
<dbReference type="OrthoDB" id="6588at10239"/>
<dbReference type="InterPro" id="IPR002421">
    <property type="entry name" value="5-3_exonuclease"/>
</dbReference>
<evidence type="ECO:0000259" key="3">
    <source>
        <dbReference type="SMART" id="SM00475"/>
    </source>
</evidence>
<gene>
    <name evidence="4" type="ORF">CYIG_00022</name>
</gene>
<dbReference type="InterPro" id="IPR036279">
    <property type="entry name" value="5-3_exonuclease_C_sf"/>
</dbReference>
<dbReference type="GeneID" id="11538073"/>
<dbReference type="GO" id="GO:0008409">
    <property type="term" value="F:5'-3' exonuclease activity"/>
    <property type="evidence" value="ECO:0007669"/>
    <property type="project" value="InterPro"/>
</dbReference>
<dbReference type="SMART" id="SM00475">
    <property type="entry name" value="53EXOc"/>
    <property type="match status" value="1"/>
</dbReference>
<sequence>MKILCDADFIVYKSCAAAETEIDFGDDVILVTSNFSDAYKAVKREISKLQNKLGLFSDIILFFSDSTNFRKKILPDYKGHRNRKKPCGYKRVINALRKEYKVIIKPGLEADDSMGIYSTKYPGNIIASPDKDMRQIPGQLYNFNETFTIEPDEGATWHLIQCLSGDQTDGYGGVPGVGVKRAETIFKEKGCSWKTVLETFKEKGLTEDDALVNARLARILTADDYDFNKKQPKLWSPASDYKINSGARSKVTAA</sequence>
<dbReference type="PANTHER" id="PTHR42646:SF2">
    <property type="entry name" value="5'-3' EXONUCLEASE FAMILY PROTEIN"/>
    <property type="match status" value="1"/>
</dbReference>
<dbReference type="Proteomes" id="UP000006531">
    <property type="component" value="Segment"/>
</dbReference>
<dbReference type="RefSeq" id="YP_005087470.1">
    <property type="nucleotide sequence ID" value="NC_016658.1"/>
</dbReference>
<dbReference type="SUPFAM" id="SSF88723">
    <property type="entry name" value="PIN domain-like"/>
    <property type="match status" value="1"/>
</dbReference>